<sequence length="150" mass="16505">MLTRPRPGDRPRTSDDGPHRQLDQRATPALWGELVARVFALDDVVEGHSQVSPSSSRAVFLADRREERAPETSLAPGMRLEPVHLHGVDDTSVHLTLPAERGAALVELGWAEPHQYAEFDTEFMVYGPRDEAELADVLSVVAESLAFARG</sequence>
<organism evidence="3 4">
    <name type="scientific">Luteimicrobium xylanilyticum</name>
    <dbReference type="NCBI Taxonomy" id="1133546"/>
    <lineage>
        <taxon>Bacteria</taxon>
        <taxon>Bacillati</taxon>
        <taxon>Actinomycetota</taxon>
        <taxon>Actinomycetes</taxon>
        <taxon>Micrococcales</taxon>
        <taxon>Luteimicrobium</taxon>
    </lineage>
</organism>
<dbReference type="PANTHER" id="PTHR38695">
    <property type="entry name" value="AMINO ACID PERMEASE_ SLC12A DOMAIN-CONTAINING PROTEIN"/>
    <property type="match status" value="1"/>
</dbReference>
<keyword evidence="4" id="KW-1185">Reference proteome</keyword>
<reference evidence="3 4" key="1">
    <citation type="submission" date="2019-10" db="EMBL/GenBank/DDBJ databases">
        <title>Genome sequence of Luteimicrobium xylanilyticum HY-24.</title>
        <authorList>
            <person name="Kim D.Y."/>
            <person name="Park H.-Y."/>
        </authorList>
    </citation>
    <scope>NUCLEOTIDE SEQUENCE [LARGE SCALE GENOMIC DNA]</scope>
    <source>
        <strain evidence="3 4">HY-24</strain>
    </source>
</reference>
<evidence type="ECO:0000256" key="1">
    <source>
        <dbReference type="SAM" id="MobiDB-lite"/>
    </source>
</evidence>
<dbReference type="AlphaFoldDB" id="A0A5P9QBW1"/>
<feature type="domain" description="Luciferase" evidence="2">
    <location>
        <begin position="81"/>
        <end position="143"/>
    </location>
</feature>
<evidence type="ECO:0000259" key="2">
    <source>
        <dbReference type="Pfam" id="PF17648"/>
    </source>
</evidence>
<dbReference type="EMBL" id="CP045529">
    <property type="protein sequence ID" value="QFU98726.1"/>
    <property type="molecule type" value="Genomic_DNA"/>
</dbReference>
<dbReference type="Pfam" id="PF17648">
    <property type="entry name" value="Luciferase"/>
    <property type="match status" value="1"/>
</dbReference>
<dbReference type="PANTHER" id="PTHR38695:SF1">
    <property type="entry name" value="AMINO ACID PERMEASE_ SLC12A DOMAIN-CONTAINING PROTEIN"/>
    <property type="match status" value="1"/>
</dbReference>
<dbReference type="InterPro" id="IPR048273">
    <property type="entry name" value="Luciferase"/>
</dbReference>
<dbReference type="KEGG" id="lxl:KDY119_02245"/>
<protein>
    <recommendedName>
        <fullName evidence="2">Luciferase domain-containing protein</fullName>
    </recommendedName>
</protein>
<evidence type="ECO:0000313" key="4">
    <source>
        <dbReference type="Proteomes" id="UP000326702"/>
    </source>
</evidence>
<evidence type="ECO:0000313" key="3">
    <source>
        <dbReference type="EMBL" id="QFU98726.1"/>
    </source>
</evidence>
<dbReference type="Proteomes" id="UP000326702">
    <property type="component" value="Chromosome"/>
</dbReference>
<dbReference type="RefSeq" id="WP_227994309.1">
    <property type="nucleotide sequence ID" value="NZ_BAABIH010000017.1"/>
</dbReference>
<feature type="compositionally biased region" description="Basic and acidic residues" evidence="1">
    <location>
        <begin position="1"/>
        <end position="23"/>
    </location>
</feature>
<feature type="region of interest" description="Disordered" evidence="1">
    <location>
        <begin position="1"/>
        <end position="26"/>
    </location>
</feature>
<accession>A0A5P9QBW1</accession>
<dbReference type="InterPro" id="IPR040841">
    <property type="entry name" value="Luciferase_dom"/>
</dbReference>
<name>A0A5P9QBW1_9MICO</name>
<proteinExistence type="predicted"/>
<gene>
    <name evidence="3" type="ORF">KDY119_02245</name>
</gene>